<dbReference type="OrthoDB" id="5584477at2759"/>
<dbReference type="EMBL" id="MCFD01000032">
    <property type="protein sequence ID" value="ORX65375.1"/>
    <property type="molecule type" value="Genomic_DNA"/>
</dbReference>
<comment type="caution">
    <text evidence="2">The sequence shown here is derived from an EMBL/GenBank/DDBJ whole genome shotgun (WGS) entry which is preliminary data.</text>
</comment>
<accession>A0A1Y1VWH5</accession>
<evidence type="ECO:0000259" key="1">
    <source>
        <dbReference type="Pfam" id="PF17667"/>
    </source>
</evidence>
<feature type="domain" description="Fungal-type protein kinase" evidence="1">
    <location>
        <begin position="1"/>
        <end position="56"/>
    </location>
</feature>
<protein>
    <recommendedName>
        <fullName evidence="1">Fungal-type protein kinase domain-containing protein</fullName>
    </recommendedName>
</protein>
<dbReference type="Pfam" id="PF17667">
    <property type="entry name" value="Pkinase_fungal"/>
    <property type="match status" value="1"/>
</dbReference>
<evidence type="ECO:0000313" key="2">
    <source>
        <dbReference type="EMBL" id="ORX65375.1"/>
    </source>
</evidence>
<feature type="non-terminal residue" evidence="2">
    <location>
        <position position="60"/>
    </location>
</feature>
<gene>
    <name evidence="2" type="ORF">DL89DRAFT_218046</name>
</gene>
<name>A0A1Y1VWH5_9FUNG</name>
<reference evidence="2 3" key="1">
    <citation type="submission" date="2016-07" db="EMBL/GenBank/DDBJ databases">
        <title>Pervasive Adenine N6-methylation of Active Genes in Fungi.</title>
        <authorList>
            <consortium name="DOE Joint Genome Institute"/>
            <person name="Mondo S.J."/>
            <person name="Dannebaum R.O."/>
            <person name="Kuo R.C."/>
            <person name="Labutti K."/>
            <person name="Haridas S."/>
            <person name="Kuo A."/>
            <person name="Salamov A."/>
            <person name="Ahrendt S.R."/>
            <person name="Lipzen A."/>
            <person name="Sullivan W."/>
            <person name="Andreopoulos W.B."/>
            <person name="Clum A."/>
            <person name="Lindquist E."/>
            <person name="Daum C."/>
            <person name="Ramamoorthy G.K."/>
            <person name="Gryganskyi A."/>
            <person name="Culley D."/>
            <person name="Magnuson J.K."/>
            <person name="James T.Y."/>
            <person name="O'Malley M.A."/>
            <person name="Stajich J.E."/>
            <person name="Spatafora J.W."/>
            <person name="Visel A."/>
            <person name="Grigoriev I.V."/>
        </authorList>
    </citation>
    <scope>NUCLEOTIDE SEQUENCE [LARGE SCALE GENOMIC DNA]</scope>
    <source>
        <strain evidence="2 3">ATCC 12442</strain>
    </source>
</reference>
<dbReference type="AlphaFoldDB" id="A0A1Y1VWH5"/>
<dbReference type="GeneID" id="63800991"/>
<evidence type="ECO:0000313" key="3">
    <source>
        <dbReference type="Proteomes" id="UP000193922"/>
    </source>
</evidence>
<proteinExistence type="predicted"/>
<dbReference type="InterPro" id="IPR040976">
    <property type="entry name" value="Pkinase_fungal"/>
</dbReference>
<organism evidence="2 3">
    <name type="scientific">Linderina pennispora</name>
    <dbReference type="NCBI Taxonomy" id="61395"/>
    <lineage>
        <taxon>Eukaryota</taxon>
        <taxon>Fungi</taxon>
        <taxon>Fungi incertae sedis</taxon>
        <taxon>Zoopagomycota</taxon>
        <taxon>Kickxellomycotina</taxon>
        <taxon>Kickxellomycetes</taxon>
        <taxon>Kickxellales</taxon>
        <taxon>Kickxellaceae</taxon>
        <taxon>Linderina</taxon>
    </lineage>
</organism>
<dbReference type="Proteomes" id="UP000193922">
    <property type="component" value="Unassembled WGS sequence"/>
</dbReference>
<dbReference type="RefSeq" id="XP_040739606.1">
    <property type="nucleotide sequence ID" value="XM_040884343.1"/>
</dbReference>
<sequence length="60" mass="6813">RLVMSPIGEPLETVEPVHELIVVLGDAMRCHTEVLQRCNILHRDISDNNILVVREEGKQP</sequence>
<feature type="non-terminal residue" evidence="2">
    <location>
        <position position="1"/>
    </location>
</feature>
<keyword evidence="3" id="KW-1185">Reference proteome</keyword>